<proteinExistence type="predicted"/>
<organism evidence="3 4">
    <name type="scientific">Candidatus Faecalibacterium faecigallinarum</name>
    <dbReference type="NCBI Taxonomy" id="2838577"/>
    <lineage>
        <taxon>Bacteria</taxon>
        <taxon>Bacillati</taxon>
        <taxon>Bacillota</taxon>
        <taxon>Clostridia</taxon>
        <taxon>Eubacteriales</taxon>
        <taxon>Oscillospiraceae</taxon>
        <taxon>Faecalibacterium</taxon>
    </lineage>
</organism>
<evidence type="ECO:0000256" key="2">
    <source>
        <dbReference type="SAM" id="Phobius"/>
    </source>
</evidence>
<sequence>MDEKDKKNQKKQEAAVQAELEQQLRDLGVGVNELKDTVGDAFRHGFEGREDELGRQVNDVASGVTAVLNSVVDEVANAFQDAMDLERGASREERAGRRREREHRRWQQREARRNTRADQSGEGAPYDYSGRWQTGPGRISWGRYRSDRDAAPAPEGEGGYVKAIRWSARKRFGIGLALAVTCGILAFSFFVGGISCFVGTGAFLEDSIAKTALAWTGIGLMVGGGLCTVGAVSGGEQLEASQLLNRCAAAFEGLDLS</sequence>
<evidence type="ECO:0000256" key="1">
    <source>
        <dbReference type="SAM" id="MobiDB-lite"/>
    </source>
</evidence>
<accession>A0A9D2T460</accession>
<feature type="region of interest" description="Disordered" evidence="1">
    <location>
        <begin position="87"/>
        <end position="129"/>
    </location>
</feature>
<feature type="transmembrane region" description="Helical" evidence="2">
    <location>
        <begin position="212"/>
        <end position="232"/>
    </location>
</feature>
<reference evidence="3" key="2">
    <citation type="submission" date="2021-04" db="EMBL/GenBank/DDBJ databases">
        <authorList>
            <person name="Gilroy R."/>
        </authorList>
    </citation>
    <scope>NUCLEOTIDE SEQUENCE</scope>
    <source>
        <strain evidence="3">ChiSjej5B23-2810</strain>
    </source>
</reference>
<evidence type="ECO:0000313" key="4">
    <source>
        <dbReference type="Proteomes" id="UP000823906"/>
    </source>
</evidence>
<feature type="transmembrane region" description="Helical" evidence="2">
    <location>
        <begin position="172"/>
        <end position="200"/>
    </location>
</feature>
<protein>
    <submittedName>
        <fullName evidence="3">Uncharacterized protein</fullName>
    </submittedName>
</protein>
<keyword evidence="2" id="KW-1133">Transmembrane helix</keyword>
<dbReference type="AlphaFoldDB" id="A0A9D2T460"/>
<dbReference type="EMBL" id="DWWN01000009">
    <property type="protein sequence ID" value="HJC44776.1"/>
    <property type="molecule type" value="Genomic_DNA"/>
</dbReference>
<dbReference type="Proteomes" id="UP000823906">
    <property type="component" value="Unassembled WGS sequence"/>
</dbReference>
<comment type="caution">
    <text evidence="3">The sequence shown here is derived from an EMBL/GenBank/DDBJ whole genome shotgun (WGS) entry which is preliminary data.</text>
</comment>
<keyword evidence="2" id="KW-0472">Membrane</keyword>
<reference evidence="3" key="1">
    <citation type="journal article" date="2021" name="PeerJ">
        <title>Extensive microbial diversity within the chicken gut microbiome revealed by metagenomics and culture.</title>
        <authorList>
            <person name="Gilroy R."/>
            <person name="Ravi A."/>
            <person name="Getino M."/>
            <person name="Pursley I."/>
            <person name="Horton D.L."/>
            <person name="Alikhan N.F."/>
            <person name="Baker D."/>
            <person name="Gharbi K."/>
            <person name="Hall N."/>
            <person name="Watson M."/>
            <person name="Adriaenssens E.M."/>
            <person name="Foster-Nyarko E."/>
            <person name="Jarju S."/>
            <person name="Secka A."/>
            <person name="Antonio M."/>
            <person name="Oren A."/>
            <person name="Chaudhuri R.R."/>
            <person name="La Ragione R."/>
            <person name="Hildebrand F."/>
            <person name="Pallen M.J."/>
        </authorList>
    </citation>
    <scope>NUCLEOTIDE SEQUENCE</scope>
    <source>
        <strain evidence="3">ChiSjej5B23-2810</strain>
    </source>
</reference>
<feature type="non-terminal residue" evidence="3">
    <location>
        <position position="257"/>
    </location>
</feature>
<gene>
    <name evidence="3" type="ORF">H9703_01335</name>
</gene>
<keyword evidence="2" id="KW-0812">Transmembrane</keyword>
<name>A0A9D2T460_9FIRM</name>
<evidence type="ECO:0000313" key="3">
    <source>
        <dbReference type="EMBL" id="HJC44776.1"/>
    </source>
</evidence>
<feature type="compositionally biased region" description="Basic and acidic residues" evidence="1">
    <location>
        <begin position="103"/>
        <end position="116"/>
    </location>
</feature>